<evidence type="ECO:0000313" key="2">
    <source>
        <dbReference type="Proteomes" id="UP001177021"/>
    </source>
</evidence>
<proteinExistence type="predicted"/>
<gene>
    <name evidence="1" type="ORF">MILVUS5_LOCUS32544</name>
</gene>
<dbReference type="EMBL" id="CASHSV030000513">
    <property type="protein sequence ID" value="CAJ2668078.1"/>
    <property type="molecule type" value="Genomic_DNA"/>
</dbReference>
<keyword evidence="2" id="KW-1185">Reference proteome</keyword>
<accession>A0ACB0LHF7</accession>
<sequence length="130" mass="14774">MSDKVRRQRLGKQSLAHSSTRRERAGQASIPKAPSTSKAQHELKHEHKQVDEAQHDPKHEPQHMDEVEEAAEIEQHDIEEEAEPEPPPPPRKRNPRTTRGRNPPPVETPPVTITCEQHGSVVAKRNRLPL</sequence>
<reference evidence="1" key="1">
    <citation type="submission" date="2023-10" db="EMBL/GenBank/DDBJ databases">
        <authorList>
            <person name="Rodriguez Cubillos JULIANA M."/>
            <person name="De Vega J."/>
        </authorList>
    </citation>
    <scope>NUCLEOTIDE SEQUENCE</scope>
</reference>
<comment type="caution">
    <text evidence="1">The sequence shown here is derived from an EMBL/GenBank/DDBJ whole genome shotgun (WGS) entry which is preliminary data.</text>
</comment>
<organism evidence="1 2">
    <name type="scientific">Trifolium pratense</name>
    <name type="common">Red clover</name>
    <dbReference type="NCBI Taxonomy" id="57577"/>
    <lineage>
        <taxon>Eukaryota</taxon>
        <taxon>Viridiplantae</taxon>
        <taxon>Streptophyta</taxon>
        <taxon>Embryophyta</taxon>
        <taxon>Tracheophyta</taxon>
        <taxon>Spermatophyta</taxon>
        <taxon>Magnoliopsida</taxon>
        <taxon>eudicotyledons</taxon>
        <taxon>Gunneridae</taxon>
        <taxon>Pentapetalae</taxon>
        <taxon>rosids</taxon>
        <taxon>fabids</taxon>
        <taxon>Fabales</taxon>
        <taxon>Fabaceae</taxon>
        <taxon>Papilionoideae</taxon>
        <taxon>50 kb inversion clade</taxon>
        <taxon>NPAAA clade</taxon>
        <taxon>Hologalegina</taxon>
        <taxon>IRL clade</taxon>
        <taxon>Trifolieae</taxon>
        <taxon>Trifolium</taxon>
    </lineage>
</organism>
<evidence type="ECO:0000313" key="1">
    <source>
        <dbReference type="EMBL" id="CAJ2668078.1"/>
    </source>
</evidence>
<protein>
    <submittedName>
        <fullName evidence="1">Uncharacterized protein</fullName>
    </submittedName>
</protein>
<dbReference type="Proteomes" id="UP001177021">
    <property type="component" value="Unassembled WGS sequence"/>
</dbReference>
<name>A0ACB0LHF7_TRIPR</name>